<name>A0A5S3N382_9FLAO</name>
<keyword evidence="5" id="KW-1185">Reference proteome</keyword>
<dbReference type="InterPro" id="IPR026444">
    <property type="entry name" value="Secre_tail"/>
</dbReference>
<dbReference type="Pfam" id="PF18962">
    <property type="entry name" value="Por_Secre_tail"/>
    <property type="match status" value="1"/>
</dbReference>
<organism evidence="4 5">
    <name type="scientific">Polaribacter aestuariivivens</name>
    <dbReference type="NCBI Taxonomy" id="2304626"/>
    <lineage>
        <taxon>Bacteria</taxon>
        <taxon>Pseudomonadati</taxon>
        <taxon>Bacteroidota</taxon>
        <taxon>Flavobacteriia</taxon>
        <taxon>Flavobacteriales</taxon>
        <taxon>Flavobacteriaceae</taxon>
    </lineage>
</organism>
<comment type="caution">
    <text evidence="4">The sequence shown here is derived from an EMBL/GenBank/DDBJ whole genome shotgun (WGS) entry which is preliminary data.</text>
</comment>
<evidence type="ECO:0000259" key="3">
    <source>
        <dbReference type="Pfam" id="PF18962"/>
    </source>
</evidence>
<evidence type="ECO:0000256" key="2">
    <source>
        <dbReference type="SAM" id="SignalP"/>
    </source>
</evidence>
<dbReference type="Proteomes" id="UP000307140">
    <property type="component" value="Unassembled WGS sequence"/>
</dbReference>
<dbReference type="OrthoDB" id="1522652at2"/>
<dbReference type="NCBIfam" id="TIGR04183">
    <property type="entry name" value="Por_Secre_tail"/>
    <property type="match status" value="1"/>
</dbReference>
<dbReference type="AlphaFoldDB" id="A0A5S3N382"/>
<accession>A0A5S3N382</accession>
<dbReference type="RefSeq" id="WP_138536204.1">
    <property type="nucleotide sequence ID" value="NZ_VANR01000005.1"/>
</dbReference>
<keyword evidence="1 2" id="KW-0732">Signal</keyword>
<reference evidence="4 5" key="1">
    <citation type="submission" date="2019-05" db="EMBL/GenBank/DDBJ databases">
        <title>Polaribacter aestuariivivens sp. nov., isolated from a tidal flat.</title>
        <authorList>
            <person name="Yoon J.-H."/>
        </authorList>
    </citation>
    <scope>NUCLEOTIDE SEQUENCE [LARGE SCALE GENOMIC DNA]</scope>
    <source>
        <strain evidence="4 5">DBTF-3</strain>
    </source>
</reference>
<evidence type="ECO:0000313" key="4">
    <source>
        <dbReference type="EMBL" id="TMM29507.1"/>
    </source>
</evidence>
<protein>
    <submittedName>
        <fullName evidence="4">T9SS type A sorting domain-containing protein</fullName>
    </submittedName>
</protein>
<evidence type="ECO:0000256" key="1">
    <source>
        <dbReference type="ARBA" id="ARBA00022729"/>
    </source>
</evidence>
<evidence type="ECO:0000313" key="5">
    <source>
        <dbReference type="Proteomes" id="UP000307140"/>
    </source>
</evidence>
<sequence>MKHKYFFKTIAILFASLFFNNSFAQSTGDIAFVGFNADGDRDFAIVALADIAANSTIYFTDDETDGVGGLAGSEGTITWSTGANTIKAGKIIIFTDTDSDANPLFGASVGSITRSGSFTISASKDGLIAFTGTDENTPTNFLTAMQIGNDSNELGPFDGDGKTLSGTGLNTDNTIVVLDAVASPDGAVYIGSRSNQTSFSIYQTELVNEATNWNTLASTSDGETLLPFSQEAFTINTTNWTGTTNSDWSISGNWDNGVPTSSSLVSIPEVTNAPEITTSIDATVGNLSITEADGLSVLGGSLTISGNLTINTGSSLYLESTITGANTIDAASVILGGTYTSDANQFFYFTETFNDNTSGWTLISSPTNGEVIDGGATGFAGFNALQTNGTNYGIAPYDNAVIAANRWDYYTTTEIAATNNVVMTSGKGYSVLPNSALNADTAKGKLGFKGAVTTTDVAIAITDNSGGVGNDFNLIGNPFPSFIPFNTTANATNLLTANTGELAEETIWLWDKATSTYITVNQTTTVGTGTNQRPSLYIAPTQGFFVKAKTGGGTFSFTESMQSHQNSGTYNKVQNTRPEIELNITQNEVSKKTVVYYYENKTTDFDNGYDSSIFGGVNTSFSLYTKLVSGSQEKNLAIQSLPNSNYETMVIPVGIKAVADSELTFSANSLNFPNNIKVFLEDRLTNTYTRLDEPNSKYTITPKENLNGTGRFYLHTKSSSVLNTDSEFLSNVNIFNTNNSLKIVGLNQGKASLSLFNILGKKVMDTSFESTTSNTISLPNLSTGVYIVKLQTLEGKITKKIVLE</sequence>
<feature type="chain" id="PRO_5024327727" evidence="2">
    <location>
        <begin position="25"/>
        <end position="804"/>
    </location>
</feature>
<feature type="domain" description="Secretion system C-terminal sorting" evidence="3">
    <location>
        <begin position="738"/>
        <end position="802"/>
    </location>
</feature>
<feature type="signal peptide" evidence="2">
    <location>
        <begin position="1"/>
        <end position="24"/>
    </location>
</feature>
<dbReference type="EMBL" id="VANR01000005">
    <property type="protein sequence ID" value="TMM29507.1"/>
    <property type="molecule type" value="Genomic_DNA"/>
</dbReference>
<gene>
    <name evidence="4" type="ORF">FDT66_10305</name>
</gene>
<proteinExistence type="predicted"/>